<dbReference type="PANTHER" id="PTHR21502">
    <property type="entry name" value="ZINC FINGER PROTEIN DZIP1"/>
    <property type="match status" value="1"/>
</dbReference>
<evidence type="ECO:0000313" key="16">
    <source>
        <dbReference type="RefSeq" id="XP_034238426.1"/>
    </source>
</evidence>
<dbReference type="InterPro" id="IPR013087">
    <property type="entry name" value="Znf_C2H2_type"/>
</dbReference>
<feature type="compositionally biased region" description="Low complexity" evidence="13">
    <location>
        <begin position="994"/>
        <end position="1006"/>
    </location>
</feature>
<dbReference type="PROSITE" id="PS00028">
    <property type="entry name" value="ZINC_FINGER_C2H2_1"/>
    <property type="match status" value="1"/>
</dbReference>
<feature type="region of interest" description="Disordered" evidence="13">
    <location>
        <begin position="288"/>
        <end position="320"/>
    </location>
</feature>
<feature type="compositionally biased region" description="Low complexity" evidence="13">
    <location>
        <begin position="542"/>
        <end position="573"/>
    </location>
</feature>
<evidence type="ECO:0000256" key="5">
    <source>
        <dbReference type="ARBA" id="ARBA00022723"/>
    </source>
</evidence>
<protein>
    <submittedName>
        <fullName evidence="16">Uncharacterized protein LOC117643578</fullName>
    </submittedName>
</protein>
<dbReference type="KEGG" id="tpal:117643578"/>
<feature type="region of interest" description="Disordered" evidence="13">
    <location>
        <begin position="830"/>
        <end position="854"/>
    </location>
</feature>
<dbReference type="RefSeq" id="XP_034238426.1">
    <property type="nucleotide sequence ID" value="XM_034382535.1"/>
</dbReference>
<keyword evidence="6 11" id="KW-0863">Zinc-finger</keyword>
<evidence type="ECO:0000256" key="6">
    <source>
        <dbReference type="ARBA" id="ARBA00022771"/>
    </source>
</evidence>
<dbReference type="PROSITE" id="PS50157">
    <property type="entry name" value="ZINC_FINGER_C2H2_2"/>
    <property type="match status" value="1"/>
</dbReference>
<feature type="compositionally biased region" description="Polar residues" evidence="13">
    <location>
        <begin position="839"/>
        <end position="849"/>
    </location>
</feature>
<keyword evidence="8 12" id="KW-0175">Coiled coil</keyword>
<evidence type="ECO:0000256" key="12">
    <source>
        <dbReference type="SAM" id="Coils"/>
    </source>
</evidence>
<evidence type="ECO:0000256" key="11">
    <source>
        <dbReference type="PROSITE-ProRule" id="PRU00042"/>
    </source>
</evidence>
<reference evidence="16" key="1">
    <citation type="submission" date="2025-08" db="UniProtKB">
        <authorList>
            <consortium name="RefSeq"/>
        </authorList>
    </citation>
    <scope>IDENTIFICATION</scope>
    <source>
        <tissue evidence="16">Total insect</tissue>
    </source>
</reference>
<evidence type="ECO:0000313" key="15">
    <source>
        <dbReference type="Proteomes" id="UP000515158"/>
    </source>
</evidence>
<dbReference type="GO" id="GO:0005814">
    <property type="term" value="C:centriole"/>
    <property type="evidence" value="ECO:0007669"/>
    <property type="project" value="UniProtKB-SubCell"/>
</dbReference>
<keyword evidence="15" id="KW-1185">Reference proteome</keyword>
<feature type="compositionally biased region" description="Basic and acidic residues" evidence="13">
    <location>
        <begin position="1015"/>
        <end position="1039"/>
    </location>
</feature>
<dbReference type="AlphaFoldDB" id="A0A6P8YNK0"/>
<evidence type="ECO:0000256" key="4">
    <source>
        <dbReference type="ARBA" id="ARBA00022490"/>
    </source>
</evidence>
<dbReference type="InterPro" id="IPR032714">
    <property type="entry name" value="DZIP1_N"/>
</dbReference>
<name>A0A6P8YNK0_THRPL</name>
<comment type="subcellular location">
    <subcellularLocation>
        <location evidence="2">Cytoplasm</location>
        <location evidence="2">Cytoskeleton</location>
        <location evidence="2">Cilium basal body</location>
    </subcellularLocation>
    <subcellularLocation>
        <location evidence="1">Cytoplasm</location>
        <location evidence="1">Cytoskeleton</location>
        <location evidence="1">Microtubule organizing center</location>
        <location evidence="1">Centrosome</location>
        <location evidence="1">Centriole</location>
    </subcellularLocation>
</comment>
<evidence type="ECO:0000259" key="14">
    <source>
        <dbReference type="PROSITE" id="PS50157"/>
    </source>
</evidence>
<feature type="coiled-coil region" evidence="12">
    <location>
        <begin position="194"/>
        <end position="221"/>
    </location>
</feature>
<feature type="region of interest" description="Disordered" evidence="13">
    <location>
        <begin position="983"/>
        <end position="1047"/>
    </location>
</feature>
<evidence type="ECO:0000256" key="7">
    <source>
        <dbReference type="ARBA" id="ARBA00022833"/>
    </source>
</evidence>
<dbReference type="PANTHER" id="PTHR21502:SF3">
    <property type="entry name" value="CILIUM ASSEMBLY PROTEIN DZIP1L"/>
    <property type="match status" value="1"/>
</dbReference>
<dbReference type="Pfam" id="PF25977">
    <property type="entry name" value="DZIP1"/>
    <property type="match status" value="1"/>
</dbReference>
<feature type="compositionally biased region" description="Low complexity" evidence="13">
    <location>
        <begin position="489"/>
        <end position="508"/>
    </location>
</feature>
<evidence type="ECO:0000256" key="13">
    <source>
        <dbReference type="SAM" id="MobiDB-lite"/>
    </source>
</evidence>
<evidence type="ECO:0000256" key="1">
    <source>
        <dbReference type="ARBA" id="ARBA00004114"/>
    </source>
</evidence>
<keyword evidence="4" id="KW-0963">Cytoplasm</keyword>
<feature type="region of interest" description="Disordered" evidence="13">
    <location>
        <begin position="408"/>
        <end position="588"/>
    </location>
</feature>
<keyword evidence="7" id="KW-0862">Zinc</keyword>
<evidence type="ECO:0000256" key="10">
    <source>
        <dbReference type="ARBA" id="ARBA00023273"/>
    </source>
</evidence>
<sequence>MKTYPLFETMTLHCDSGSRHDFPRLARESGFSFNLYRGRVDWTKIGSIDVDKIVRERDLETLQDALSSVMSCSLNSEYDLKVLDPNFVKIFQLAQLGADFLLYCRNYLDHCVTVMQEQLRVALQEIEYLQKLKQQNTEELSALQKRLKARTKCNKSPTPCFKCPGCDKAFVGEQYLLAHQQRRHPGSIGSESILNIQSKEVESLRQQVQDLQDRLHATEDALSRKQDPIIPDVNALQTMLQNELQKMKTAPNTLSSMADPIRTEYIPPQQTQTLAATPEKIEITEKSLTSNNSAKAENETNNNLPPVSQPSQNPMPKQDPVQSTLLISVEQQSNEIRELREQLKIQNQAHELAMQRKLEELQSQHQTDLDNLKKSILHNRGSGDHLSTPSAVVGSVSLTSPQHSLLQGNEIPQAWDRTGGKTGSVSHGGRAPSVGALSVGVPSQGAPSVEIKDLHIKSTKVTSTNEKDTRPSKTKEEPVIREEYVSPAEQDYSDSSSQTSSLGSEGLSQVRQKQMVIQTTPSPDNTKDLKTQETSTNIKSMYAKPSSSNSTSASETGSSSYDSESQSSNSDQEPSPKERETRVQLTPQLLNGLREDLLGLLNRRLRELGVDPEWDKLPVASFHSNMATVKHHQNIAAKSQKNYFGIQEALSKEVDKRVAERLKAQQSIASSSRTKEKRGSGSFSIFARIKSHVKSRLSPGRPSHASKHPIKSSAKTGELVENVYSQEPTASHSKATNDYELLPEKLRESVGAVESSNLIVSEKNDSDSSLPQHADTISKSAASLADIIHDDSDEKELPGVGKTNVQVYGRSMYANLEKSDIEVHKRDPDVAVNKPGHLKTSTPIKTNSMAKPGTGKMTFISSDVESISEVESDLRDIMENTSEKPSDAPKTRPHTTLTTAELLANVAKFRKSTSQLSSQSVVKSNLKSSLSTGNIAKKKVVFRDEKDGFDTIELGPAHSSYESLTAHRSNSENSLVQTFSSSLYSNKPVPQPRSNLLTSATSAANSDSDDDWDWDKDSSDTLTMKKSEGDPTPAKRELSFGDTKTSELTSVSLNDDKEIDAGPSGIRRVSDLVKDIEKNLQNPKDKPLFGINVLGHRPSELPSFRNNSSSSNLTLGNLSMGSFKGDRLSDLLLDDISSG</sequence>
<evidence type="ECO:0000256" key="9">
    <source>
        <dbReference type="ARBA" id="ARBA00023212"/>
    </source>
</evidence>
<dbReference type="GO" id="GO:0008270">
    <property type="term" value="F:zinc ion binding"/>
    <property type="evidence" value="ECO:0007669"/>
    <property type="project" value="UniProtKB-KW"/>
</dbReference>
<comment type="similarity">
    <text evidence="3">Belongs to the DZIP C2H2-type zinc-finger protein family.</text>
</comment>
<keyword evidence="9" id="KW-0206">Cytoskeleton</keyword>
<feature type="region of interest" description="Disordered" evidence="13">
    <location>
        <begin position="693"/>
        <end position="717"/>
    </location>
</feature>
<feature type="compositionally biased region" description="Basic and acidic residues" evidence="13">
    <location>
        <begin position="465"/>
        <end position="484"/>
    </location>
</feature>
<dbReference type="InterPro" id="IPR058883">
    <property type="entry name" value="DZIP1_dom"/>
</dbReference>
<keyword evidence="5" id="KW-0479">Metal-binding</keyword>
<organism evidence="16">
    <name type="scientific">Thrips palmi</name>
    <name type="common">Melon thrips</name>
    <dbReference type="NCBI Taxonomy" id="161013"/>
    <lineage>
        <taxon>Eukaryota</taxon>
        <taxon>Metazoa</taxon>
        <taxon>Ecdysozoa</taxon>
        <taxon>Arthropoda</taxon>
        <taxon>Hexapoda</taxon>
        <taxon>Insecta</taxon>
        <taxon>Pterygota</taxon>
        <taxon>Neoptera</taxon>
        <taxon>Paraneoptera</taxon>
        <taxon>Thysanoptera</taxon>
        <taxon>Terebrantia</taxon>
        <taxon>Thripoidea</taxon>
        <taxon>Thripidae</taxon>
        <taxon>Thrips</taxon>
    </lineage>
</organism>
<feature type="compositionally biased region" description="Polar residues" evidence="13">
    <location>
        <begin position="509"/>
        <end position="524"/>
    </location>
</feature>
<evidence type="ECO:0000256" key="8">
    <source>
        <dbReference type="ARBA" id="ARBA00023054"/>
    </source>
</evidence>
<dbReference type="Proteomes" id="UP000515158">
    <property type="component" value="Unplaced"/>
</dbReference>
<gene>
    <name evidence="16" type="primary">LOC117643578</name>
</gene>
<dbReference type="InParanoid" id="A0A6P8YNK0"/>
<dbReference type="GO" id="GO:0060271">
    <property type="term" value="P:cilium assembly"/>
    <property type="evidence" value="ECO:0007669"/>
    <property type="project" value="TreeGrafter"/>
</dbReference>
<evidence type="ECO:0000256" key="3">
    <source>
        <dbReference type="ARBA" id="ARBA00009131"/>
    </source>
</evidence>
<feature type="coiled-coil region" evidence="12">
    <location>
        <begin position="326"/>
        <end position="360"/>
    </location>
</feature>
<evidence type="ECO:0000256" key="2">
    <source>
        <dbReference type="ARBA" id="ARBA00004120"/>
    </source>
</evidence>
<keyword evidence="10" id="KW-0966">Cell projection</keyword>
<dbReference type="CTD" id="22873"/>
<dbReference type="GO" id="GO:0005737">
    <property type="term" value="C:cytoplasm"/>
    <property type="evidence" value="ECO:0007669"/>
    <property type="project" value="TreeGrafter"/>
</dbReference>
<dbReference type="OrthoDB" id="515971at2759"/>
<feature type="domain" description="C2H2-type" evidence="14">
    <location>
        <begin position="161"/>
        <end position="189"/>
    </location>
</feature>
<accession>A0A6P8YNK0</accession>
<dbReference type="GO" id="GO:0036064">
    <property type="term" value="C:ciliary basal body"/>
    <property type="evidence" value="ECO:0007669"/>
    <property type="project" value="TreeGrafter"/>
</dbReference>
<dbReference type="Pfam" id="PF13815">
    <property type="entry name" value="Dzip-like_N"/>
    <property type="match status" value="1"/>
</dbReference>
<proteinExistence type="inferred from homology"/>
<dbReference type="GeneID" id="117643578"/>
<dbReference type="InterPro" id="IPR051241">
    <property type="entry name" value="DZIP_RILPL"/>
</dbReference>